<dbReference type="Pfam" id="PF01909">
    <property type="entry name" value="NTP_transf_2"/>
    <property type="match status" value="1"/>
</dbReference>
<feature type="domain" description="Polymerase nucleotidyl transferase" evidence="2">
    <location>
        <begin position="20"/>
        <end position="64"/>
    </location>
</feature>
<name>A0ABN1ZIQ9_9ACTN</name>
<sequence length="251" mass="26607">MIDHRQVMVGDAQDAAGLFARAVCDAVGESVKSVILHGSLADGGFRPGRSDIDLLVVVDRSLTDAEAGGVERLVRDAGVGSASGIDLHVVTAAVAAAPGREPALELHVGRYGQGEVEVERAVGGYPDLLAELSMARDGGRALAGAAPLDVLAPVPAEWVVDRGRHWLEVWRSLTDDTEHAAFMVLTACRIWQFAVERVHGSKAQAARWALERRPALTAVHQALLQHEQGTATVIDEAGIAELLDLVLRETG</sequence>
<proteinExistence type="predicted"/>
<organism evidence="4 5">
    <name type="scientific">Dactylosporangium maewongense</name>
    <dbReference type="NCBI Taxonomy" id="634393"/>
    <lineage>
        <taxon>Bacteria</taxon>
        <taxon>Bacillati</taxon>
        <taxon>Actinomycetota</taxon>
        <taxon>Actinomycetes</taxon>
        <taxon>Micromonosporales</taxon>
        <taxon>Micromonosporaceae</taxon>
        <taxon>Dactylosporangium</taxon>
    </lineage>
</organism>
<dbReference type="Proteomes" id="UP001501470">
    <property type="component" value="Unassembled WGS sequence"/>
</dbReference>
<dbReference type="EMBL" id="BAAAQD010000001">
    <property type="protein sequence ID" value="GAA1499790.1"/>
    <property type="molecule type" value="Genomic_DNA"/>
</dbReference>
<gene>
    <name evidence="4" type="ORF">GCM10009827_003500</name>
</gene>
<dbReference type="InterPro" id="IPR025184">
    <property type="entry name" value="AadA_C"/>
</dbReference>
<reference evidence="4 5" key="1">
    <citation type="journal article" date="2019" name="Int. J. Syst. Evol. Microbiol.">
        <title>The Global Catalogue of Microorganisms (GCM) 10K type strain sequencing project: providing services to taxonomists for standard genome sequencing and annotation.</title>
        <authorList>
            <consortium name="The Broad Institute Genomics Platform"/>
            <consortium name="The Broad Institute Genome Sequencing Center for Infectious Disease"/>
            <person name="Wu L."/>
            <person name="Ma J."/>
        </authorList>
    </citation>
    <scope>NUCLEOTIDE SEQUENCE [LARGE SCALE GENOMIC DNA]</scope>
    <source>
        <strain evidence="4 5">JCM 15933</strain>
    </source>
</reference>
<dbReference type="CDD" id="cd05403">
    <property type="entry name" value="NT_KNTase_like"/>
    <property type="match status" value="1"/>
</dbReference>
<evidence type="ECO:0000313" key="5">
    <source>
        <dbReference type="Proteomes" id="UP001501470"/>
    </source>
</evidence>
<feature type="domain" description="Adenylyltransferase AadA C-terminal" evidence="3">
    <location>
        <begin position="150"/>
        <end position="226"/>
    </location>
</feature>
<dbReference type="SUPFAM" id="SSF81301">
    <property type="entry name" value="Nucleotidyltransferase"/>
    <property type="match status" value="1"/>
</dbReference>
<keyword evidence="1" id="KW-0808">Transferase</keyword>
<evidence type="ECO:0000259" key="3">
    <source>
        <dbReference type="Pfam" id="PF13427"/>
    </source>
</evidence>
<dbReference type="Gene3D" id="3.30.460.10">
    <property type="entry name" value="Beta Polymerase, domain 2"/>
    <property type="match status" value="1"/>
</dbReference>
<dbReference type="InterPro" id="IPR043519">
    <property type="entry name" value="NT_sf"/>
</dbReference>
<keyword evidence="5" id="KW-1185">Reference proteome</keyword>
<protein>
    <submittedName>
        <fullName evidence="4">Uncharacterized protein</fullName>
    </submittedName>
</protein>
<evidence type="ECO:0000313" key="4">
    <source>
        <dbReference type="EMBL" id="GAA1499790.1"/>
    </source>
</evidence>
<dbReference type="Pfam" id="PF13427">
    <property type="entry name" value="AadA_C"/>
    <property type="match status" value="1"/>
</dbReference>
<evidence type="ECO:0000256" key="1">
    <source>
        <dbReference type="ARBA" id="ARBA00022679"/>
    </source>
</evidence>
<evidence type="ECO:0000259" key="2">
    <source>
        <dbReference type="Pfam" id="PF01909"/>
    </source>
</evidence>
<comment type="caution">
    <text evidence="4">The sequence shown here is derived from an EMBL/GenBank/DDBJ whole genome shotgun (WGS) entry which is preliminary data.</text>
</comment>
<accession>A0ABN1ZIQ9</accession>
<dbReference type="InterPro" id="IPR002934">
    <property type="entry name" value="Polymerase_NTP_transf_dom"/>
</dbReference>